<dbReference type="AlphaFoldDB" id="A0AAD8MFS2"/>
<feature type="domain" description="Protein kinase" evidence="11">
    <location>
        <begin position="302"/>
        <end position="554"/>
    </location>
</feature>
<dbReference type="PROSITE" id="PS50011">
    <property type="entry name" value="PROTEIN_KINASE_DOM"/>
    <property type="match status" value="1"/>
</dbReference>
<feature type="domain" description="ACT" evidence="12">
    <location>
        <begin position="205"/>
        <end position="279"/>
    </location>
</feature>
<accession>A0AAD8MFS2</accession>
<dbReference type="EC" id="2.7.11.1" evidence="2"/>
<keyword evidence="4" id="KW-0808">Transferase</keyword>
<dbReference type="GO" id="GO:0004674">
    <property type="term" value="F:protein serine/threonine kinase activity"/>
    <property type="evidence" value="ECO:0007669"/>
    <property type="project" value="UniProtKB-KW"/>
</dbReference>
<comment type="catalytic activity">
    <reaction evidence="8">
        <text>L-threonyl-[protein] + ATP = O-phospho-L-threonyl-[protein] + ADP + H(+)</text>
        <dbReference type="Rhea" id="RHEA:46608"/>
        <dbReference type="Rhea" id="RHEA-COMP:11060"/>
        <dbReference type="Rhea" id="RHEA-COMP:11605"/>
        <dbReference type="ChEBI" id="CHEBI:15378"/>
        <dbReference type="ChEBI" id="CHEBI:30013"/>
        <dbReference type="ChEBI" id="CHEBI:30616"/>
        <dbReference type="ChEBI" id="CHEBI:61977"/>
        <dbReference type="ChEBI" id="CHEBI:456216"/>
        <dbReference type="EC" id="2.7.11.1"/>
    </reaction>
</comment>
<evidence type="ECO:0000256" key="4">
    <source>
        <dbReference type="ARBA" id="ARBA00022679"/>
    </source>
</evidence>
<comment type="catalytic activity">
    <reaction evidence="9">
        <text>L-seryl-[protein] + ATP = O-phospho-L-seryl-[protein] + ADP + H(+)</text>
        <dbReference type="Rhea" id="RHEA:17989"/>
        <dbReference type="Rhea" id="RHEA-COMP:9863"/>
        <dbReference type="Rhea" id="RHEA-COMP:11604"/>
        <dbReference type="ChEBI" id="CHEBI:15378"/>
        <dbReference type="ChEBI" id="CHEBI:29999"/>
        <dbReference type="ChEBI" id="CHEBI:30616"/>
        <dbReference type="ChEBI" id="CHEBI:83421"/>
        <dbReference type="ChEBI" id="CHEBI:456216"/>
        <dbReference type="EC" id="2.7.11.1"/>
    </reaction>
</comment>
<dbReference type="SMART" id="SM00220">
    <property type="entry name" value="S_TKc"/>
    <property type="match status" value="1"/>
</dbReference>
<dbReference type="PANTHER" id="PTHR44329">
    <property type="entry name" value="SERINE/THREONINE-PROTEIN KINASE TNNI3K-RELATED"/>
    <property type="match status" value="1"/>
</dbReference>
<keyword evidence="3" id="KW-0723">Serine/threonine-protein kinase</keyword>
<evidence type="ECO:0000256" key="5">
    <source>
        <dbReference type="ARBA" id="ARBA00022741"/>
    </source>
</evidence>
<dbReference type="SUPFAM" id="SSF56112">
    <property type="entry name" value="Protein kinase-like (PK-like)"/>
    <property type="match status" value="1"/>
</dbReference>
<evidence type="ECO:0000256" key="3">
    <source>
        <dbReference type="ARBA" id="ARBA00022527"/>
    </source>
</evidence>
<keyword evidence="7" id="KW-0067">ATP-binding</keyword>
<dbReference type="FunFam" id="3.30.200.20:FF:000060">
    <property type="entry name" value="Serine/threonine-protein kinase isoform 1"/>
    <property type="match status" value="1"/>
</dbReference>
<dbReference type="InterPro" id="IPR045865">
    <property type="entry name" value="ACT-like_dom_sf"/>
</dbReference>
<evidence type="ECO:0000256" key="9">
    <source>
        <dbReference type="ARBA" id="ARBA00048679"/>
    </source>
</evidence>
<dbReference type="InterPro" id="IPR011009">
    <property type="entry name" value="Kinase-like_dom_sf"/>
</dbReference>
<keyword evidence="5" id="KW-0547">Nucleotide-binding</keyword>
<comment type="similarity">
    <text evidence="1">Belongs to the protein kinase superfamily. TKL Ser/Thr protein kinase family. RAF subfamily.</text>
</comment>
<dbReference type="SUPFAM" id="SSF55021">
    <property type="entry name" value="ACT-like"/>
    <property type="match status" value="1"/>
</dbReference>
<sequence length="567" mass="63695">MDLIEGVGESSTPPRSTVPSFGGYDIRNDVYNRLVESGNEEFVSNTQLREVLDSHFNSLPSSYELREVLDSYFSRLCSSYALDINMDRAEDVLVHHKLLALAKNQDDQLVFSVRFVETFGIRADANNEEQSTSVLSTLMHCTDDKETDRGLIPSQSRDRNLGIDFEPCSKLEDLNLDVKRKSTVKETANFDEVFPGRQESVLVHEVIFSTVDKPKLLSQLSSLLSDIGLNIREAHVFSTTDGYSLDVFVVDGWPVEDTNGLHEAVDKAIARSELSWSGSSHSQPAALAQAKPGDWDIDVRTLNIREKIASGSSGDLFRATYCGQDVAVKVLRSEHLNKTLEDEFAHEADILREVQHRNVVRFIGSCTKSPHLCIVTEFMPGGSLFEYLHRNHTKMELSQLVKFAIDVCCGMEYLHQNNIIHRDLKTANLLMDAVNVVKVADFGVARFQNQGGEMTAETGTYRWMAPEVINHLPYDHKADVFSFAIVLWELLTAKIPYDTMTPLQAALGVRQGLRPEIPKDAHPKLVDLMQKCWETSPSKRPSFSEIRVELEKILQESEVTSEAPTDI</sequence>
<dbReference type="InterPro" id="IPR008271">
    <property type="entry name" value="Ser/Thr_kinase_AS"/>
</dbReference>
<dbReference type="EMBL" id="JAUIZM010000008">
    <property type="protein sequence ID" value="KAK1371267.1"/>
    <property type="molecule type" value="Genomic_DNA"/>
</dbReference>
<evidence type="ECO:0000256" key="6">
    <source>
        <dbReference type="ARBA" id="ARBA00022777"/>
    </source>
</evidence>
<dbReference type="GO" id="GO:0005524">
    <property type="term" value="F:ATP binding"/>
    <property type="evidence" value="ECO:0007669"/>
    <property type="project" value="UniProtKB-KW"/>
</dbReference>
<evidence type="ECO:0000313" key="13">
    <source>
        <dbReference type="EMBL" id="KAK1371267.1"/>
    </source>
</evidence>
<dbReference type="PROSITE" id="PS00108">
    <property type="entry name" value="PROTEIN_KINASE_ST"/>
    <property type="match status" value="1"/>
</dbReference>
<dbReference type="InterPro" id="IPR002912">
    <property type="entry name" value="ACT_dom"/>
</dbReference>
<evidence type="ECO:0000256" key="1">
    <source>
        <dbReference type="ARBA" id="ARBA00010507"/>
    </source>
</evidence>
<dbReference type="Gene3D" id="1.10.510.10">
    <property type="entry name" value="Transferase(Phosphotransferase) domain 1"/>
    <property type="match status" value="1"/>
</dbReference>
<dbReference type="PROSITE" id="PS51671">
    <property type="entry name" value="ACT"/>
    <property type="match status" value="1"/>
</dbReference>
<dbReference type="Pfam" id="PF07714">
    <property type="entry name" value="PK_Tyr_Ser-Thr"/>
    <property type="match status" value="1"/>
</dbReference>
<dbReference type="InterPro" id="IPR001245">
    <property type="entry name" value="Ser-Thr/Tyr_kinase_cat_dom"/>
</dbReference>
<evidence type="ECO:0000256" key="2">
    <source>
        <dbReference type="ARBA" id="ARBA00012513"/>
    </source>
</evidence>
<name>A0AAD8MFS2_9APIA</name>
<dbReference type="CDD" id="cd13999">
    <property type="entry name" value="STKc_MAP3K-like"/>
    <property type="match status" value="1"/>
</dbReference>
<comment type="caution">
    <text evidence="13">The sequence shown here is derived from an EMBL/GenBank/DDBJ whole genome shotgun (WGS) entry which is preliminary data.</text>
</comment>
<gene>
    <name evidence="13" type="ORF">POM88_037359</name>
</gene>
<dbReference type="Proteomes" id="UP001237642">
    <property type="component" value="Unassembled WGS sequence"/>
</dbReference>
<reference evidence="13" key="1">
    <citation type="submission" date="2023-02" db="EMBL/GenBank/DDBJ databases">
        <title>Genome of toxic invasive species Heracleum sosnowskyi carries increased number of genes despite the absence of recent whole-genome duplications.</title>
        <authorList>
            <person name="Schelkunov M."/>
            <person name="Shtratnikova V."/>
            <person name="Makarenko M."/>
            <person name="Klepikova A."/>
            <person name="Omelchenko D."/>
            <person name="Novikova G."/>
            <person name="Obukhova E."/>
            <person name="Bogdanov V."/>
            <person name="Penin A."/>
            <person name="Logacheva M."/>
        </authorList>
    </citation>
    <scope>NUCLEOTIDE SEQUENCE</scope>
    <source>
        <strain evidence="13">Hsosn_3</strain>
        <tissue evidence="13">Leaf</tissue>
    </source>
</reference>
<feature type="compositionally biased region" description="Polar residues" evidence="10">
    <location>
        <begin position="9"/>
        <end position="19"/>
    </location>
</feature>
<evidence type="ECO:0000259" key="12">
    <source>
        <dbReference type="PROSITE" id="PS51671"/>
    </source>
</evidence>
<proteinExistence type="inferred from homology"/>
<feature type="region of interest" description="Disordered" evidence="10">
    <location>
        <begin position="1"/>
        <end position="21"/>
    </location>
</feature>
<dbReference type="PANTHER" id="PTHR44329:SF41">
    <property type="entry name" value="OS12G0163800 PROTEIN"/>
    <property type="match status" value="1"/>
</dbReference>
<dbReference type="InterPro" id="IPR000719">
    <property type="entry name" value="Prot_kinase_dom"/>
</dbReference>
<keyword evidence="6 13" id="KW-0418">Kinase</keyword>
<evidence type="ECO:0000313" key="14">
    <source>
        <dbReference type="Proteomes" id="UP001237642"/>
    </source>
</evidence>
<keyword evidence="14" id="KW-1185">Reference proteome</keyword>
<reference evidence="13" key="2">
    <citation type="submission" date="2023-05" db="EMBL/GenBank/DDBJ databases">
        <authorList>
            <person name="Schelkunov M.I."/>
        </authorList>
    </citation>
    <scope>NUCLEOTIDE SEQUENCE</scope>
    <source>
        <strain evidence="13">Hsosn_3</strain>
        <tissue evidence="13">Leaf</tissue>
    </source>
</reference>
<dbReference type="InterPro" id="IPR051681">
    <property type="entry name" value="Ser/Thr_Kinases-Pseudokinases"/>
</dbReference>
<evidence type="ECO:0000256" key="7">
    <source>
        <dbReference type="ARBA" id="ARBA00022840"/>
    </source>
</evidence>
<dbReference type="PRINTS" id="PR00109">
    <property type="entry name" value="TYRKINASE"/>
</dbReference>
<organism evidence="13 14">
    <name type="scientific">Heracleum sosnowskyi</name>
    <dbReference type="NCBI Taxonomy" id="360622"/>
    <lineage>
        <taxon>Eukaryota</taxon>
        <taxon>Viridiplantae</taxon>
        <taxon>Streptophyta</taxon>
        <taxon>Embryophyta</taxon>
        <taxon>Tracheophyta</taxon>
        <taxon>Spermatophyta</taxon>
        <taxon>Magnoliopsida</taxon>
        <taxon>eudicotyledons</taxon>
        <taxon>Gunneridae</taxon>
        <taxon>Pentapetalae</taxon>
        <taxon>asterids</taxon>
        <taxon>campanulids</taxon>
        <taxon>Apiales</taxon>
        <taxon>Apiaceae</taxon>
        <taxon>Apioideae</taxon>
        <taxon>apioid superclade</taxon>
        <taxon>Tordylieae</taxon>
        <taxon>Tordyliinae</taxon>
        <taxon>Heracleum</taxon>
    </lineage>
</organism>
<evidence type="ECO:0000259" key="11">
    <source>
        <dbReference type="PROSITE" id="PS50011"/>
    </source>
</evidence>
<evidence type="ECO:0000256" key="8">
    <source>
        <dbReference type="ARBA" id="ARBA00047899"/>
    </source>
</evidence>
<protein>
    <recommendedName>
        <fullName evidence="2">non-specific serine/threonine protein kinase</fullName>
        <ecNumber evidence="2">2.7.11.1</ecNumber>
    </recommendedName>
</protein>
<dbReference type="Gene3D" id="3.30.200.20">
    <property type="entry name" value="Phosphorylase Kinase, domain 1"/>
    <property type="match status" value="1"/>
</dbReference>
<evidence type="ECO:0000256" key="10">
    <source>
        <dbReference type="SAM" id="MobiDB-lite"/>
    </source>
</evidence>